<dbReference type="InterPro" id="IPR024520">
    <property type="entry name" value="DUF3558"/>
</dbReference>
<feature type="region of interest" description="Disordered" evidence="1">
    <location>
        <begin position="20"/>
        <end position="43"/>
    </location>
</feature>
<dbReference type="Pfam" id="PF12079">
    <property type="entry name" value="DUF3558"/>
    <property type="match status" value="1"/>
</dbReference>
<name>A0ABV6MTG1_9PSEU</name>
<reference evidence="3 4" key="1">
    <citation type="submission" date="2024-09" db="EMBL/GenBank/DDBJ databases">
        <authorList>
            <person name="Sun Q."/>
            <person name="Mori K."/>
        </authorList>
    </citation>
    <scope>NUCLEOTIDE SEQUENCE [LARGE SCALE GENOMIC DNA]</scope>
    <source>
        <strain evidence="3 4">TBRC 1432</strain>
    </source>
</reference>
<keyword evidence="4" id="KW-1185">Reference proteome</keyword>
<dbReference type="RefSeq" id="WP_273940124.1">
    <property type="nucleotide sequence ID" value="NZ_CP097263.1"/>
</dbReference>
<sequence length="181" mass="18114">MRQVIPLLLAAVTVTACGQPAKSPPPAAAPTSTSASPSVEGDTFQDGGSVDTCKYIGHSEAEALLGAKAVAAGKLTHITENDSTCAYAAADATVDGFKLAVSVTVFTGPLGPTTVTEFQGDNDTARPVDGLGYAAARSANGAQFAATKGNRGCLVAVMIEQPSDPDGTSAKESAICKKVLG</sequence>
<organism evidence="3 4">
    <name type="scientific">Kutzneria chonburiensis</name>
    <dbReference type="NCBI Taxonomy" id="1483604"/>
    <lineage>
        <taxon>Bacteria</taxon>
        <taxon>Bacillati</taxon>
        <taxon>Actinomycetota</taxon>
        <taxon>Actinomycetes</taxon>
        <taxon>Pseudonocardiales</taxon>
        <taxon>Pseudonocardiaceae</taxon>
        <taxon>Kutzneria</taxon>
    </lineage>
</organism>
<evidence type="ECO:0000256" key="2">
    <source>
        <dbReference type="SAM" id="SignalP"/>
    </source>
</evidence>
<dbReference type="EMBL" id="JBHLUD010000006">
    <property type="protein sequence ID" value="MFC0543574.1"/>
    <property type="molecule type" value="Genomic_DNA"/>
</dbReference>
<protein>
    <submittedName>
        <fullName evidence="3">DUF3558 family protein</fullName>
    </submittedName>
</protein>
<evidence type="ECO:0000313" key="4">
    <source>
        <dbReference type="Proteomes" id="UP001589810"/>
    </source>
</evidence>
<accession>A0ABV6MTG1</accession>
<feature type="chain" id="PRO_5047066579" evidence="2">
    <location>
        <begin position="19"/>
        <end position="181"/>
    </location>
</feature>
<proteinExistence type="predicted"/>
<dbReference type="Proteomes" id="UP001589810">
    <property type="component" value="Unassembled WGS sequence"/>
</dbReference>
<feature type="compositionally biased region" description="Low complexity" evidence="1">
    <location>
        <begin position="29"/>
        <end position="38"/>
    </location>
</feature>
<evidence type="ECO:0000313" key="3">
    <source>
        <dbReference type="EMBL" id="MFC0543574.1"/>
    </source>
</evidence>
<dbReference type="PROSITE" id="PS51257">
    <property type="entry name" value="PROKAR_LIPOPROTEIN"/>
    <property type="match status" value="1"/>
</dbReference>
<feature type="signal peptide" evidence="2">
    <location>
        <begin position="1"/>
        <end position="18"/>
    </location>
</feature>
<comment type="caution">
    <text evidence="3">The sequence shown here is derived from an EMBL/GenBank/DDBJ whole genome shotgun (WGS) entry which is preliminary data.</text>
</comment>
<keyword evidence="2" id="KW-0732">Signal</keyword>
<gene>
    <name evidence="3" type="ORF">ACFFH7_18880</name>
</gene>
<evidence type="ECO:0000256" key="1">
    <source>
        <dbReference type="SAM" id="MobiDB-lite"/>
    </source>
</evidence>